<keyword evidence="2 12" id="KW-0235">DNA replication</keyword>
<keyword evidence="1 12" id="KW-0639">Primosome</keyword>
<comment type="similarity">
    <text evidence="12">Belongs to the helicase family. PriA subfamily.</text>
</comment>
<dbReference type="NCBIfam" id="TIGR00595">
    <property type="entry name" value="priA"/>
    <property type="match status" value="1"/>
</dbReference>
<dbReference type="EC" id="5.6.2.4" evidence="12"/>
<dbReference type="NCBIfam" id="NF004069">
    <property type="entry name" value="PRK05580.2-1"/>
    <property type="match status" value="1"/>
</dbReference>
<comment type="catalytic activity">
    <reaction evidence="12">
        <text>Couples ATP hydrolysis with the unwinding of duplex DNA by translocating in the 3'-5' direction.</text>
        <dbReference type="EC" id="5.6.2.4"/>
    </reaction>
</comment>
<dbReference type="InterPro" id="IPR027417">
    <property type="entry name" value="P-loop_NTPase"/>
</dbReference>
<dbReference type="GO" id="GO:0003677">
    <property type="term" value="F:DNA binding"/>
    <property type="evidence" value="ECO:0007669"/>
    <property type="project" value="UniProtKB-UniRule"/>
</dbReference>
<dbReference type="PROSITE" id="PS51194">
    <property type="entry name" value="HELICASE_CTER"/>
    <property type="match status" value="1"/>
</dbReference>
<comment type="subunit">
    <text evidence="12">Component of the replication restart primosome.</text>
</comment>
<dbReference type="InterPro" id="IPR041236">
    <property type="entry name" value="PriA_C"/>
</dbReference>
<dbReference type="KEGG" id="ssei:FJR45_02005"/>
<feature type="domain" description="Helicase ATP-binding" evidence="13">
    <location>
        <begin position="135"/>
        <end position="301"/>
    </location>
</feature>
<dbReference type="GO" id="GO:0043138">
    <property type="term" value="F:3'-5' DNA helicase activity"/>
    <property type="evidence" value="ECO:0007669"/>
    <property type="project" value="UniProtKB-EC"/>
</dbReference>
<keyword evidence="8 12" id="KW-0067">ATP-binding</keyword>
<reference evidence="15 16" key="1">
    <citation type="submission" date="2019-06" db="EMBL/GenBank/DDBJ databases">
        <title>Sulfurimonas gotlandica sp. nov., a chemoautotrophic and psychrotolerant epsilonproteobacterium isolated from a pelagic redoxcline, and an emended description of the genus Sulfurimonas.</title>
        <authorList>
            <person name="Wang S."/>
            <person name="Jiang L."/>
            <person name="Shao Z."/>
        </authorList>
    </citation>
    <scope>NUCLEOTIDE SEQUENCE [LARGE SCALE GENOMIC DNA]</scope>
    <source>
        <strain evidence="15 16">S2-6</strain>
    </source>
</reference>
<evidence type="ECO:0000256" key="5">
    <source>
        <dbReference type="ARBA" id="ARBA00022801"/>
    </source>
</evidence>
<keyword evidence="6 12" id="KW-0347">Helicase</keyword>
<dbReference type="FunFam" id="3.40.50.300:FF:000489">
    <property type="entry name" value="Primosome assembly protein PriA"/>
    <property type="match status" value="1"/>
</dbReference>
<keyword evidence="16" id="KW-1185">Reference proteome</keyword>
<dbReference type="Pfam" id="PF00271">
    <property type="entry name" value="Helicase_C"/>
    <property type="match status" value="1"/>
</dbReference>
<dbReference type="PANTHER" id="PTHR30580:SF0">
    <property type="entry name" value="PRIMOSOMAL PROTEIN N"/>
    <property type="match status" value="1"/>
</dbReference>
<evidence type="ECO:0000256" key="11">
    <source>
        <dbReference type="ARBA" id="ARBA00048988"/>
    </source>
</evidence>
<evidence type="ECO:0000256" key="6">
    <source>
        <dbReference type="ARBA" id="ARBA00022806"/>
    </source>
</evidence>
<dbReference type="InterPro" id="IPR041222">
    <property type="entry name" value="PriA_3primeBD"/>
</dbReference>
<evidence type="ECO:0000256" key="2">
    <source>
        <dbReference type="ARBA" id="ARBA00022705"/>
    </source>
</evidence>
<dbReference type="GO" id="GO:0006270">
    <property type="term" value="P:DNA replication initiation"/>
    <property type="evidence" value="ECO:0007669"/>
    <property type="project" value="TreeGrafter"/>
</dbReference>
<dbReference type="Pfam" id="PF18074">
    <property type="entry name" value="PriA_C"/>
    <property type="match status" value="1"/>
</dbReference>
<dbReference type="GO" id="GO:0016787">
    <property type="term" value="F:hydrolase activity"/>
    <property type="evidence" value="ECO:0007669"/>
    <property type="project" value="UniProtKB-KW"/>
</dbReference>
<feature type="domain" description="Helicase C-terminal" evidence="14">
    <location>
        <begin position="384"/>
        <end position="545"/>
    </location>
</feature>
<dbReference type="Pfam" id="PF17764">
    <property type="entry name" value="PriA_3primeBD"/>
    <property type="match status" value="1"/>
</dbReference>
<evidence type="ECO:0000256" key="9">
    <source>
        <dbReference type="ARBA" id="ARBA00023125"/>
    </source>
</evidence>
<dbReference type="PANTHER" id="PTHR30580">
    <property type="entry name" value="PRIMOSOMAL PROTEIN N"/>
    <property type="match status" value="1"/>
</dbReference>
<feature type="binding site" evidence="12">
    <location>
        <position position="352"/>
    </location>
    <ligand>
        <name>Zn(2+)</name>
        <dbReference type="ChEBI" id="CHEBI:29105"/>
        <label>1</label>
    </ligand>
</feature>
<keyword evidence="7 12" id="KW-0862">Zinc</keyword>
<dbReference type="RefSeq" id="WP_193151112.1">
    <property type="nucleotide sequence ID" value="NZ_CP041235.1"/>
</dbReference>
<protein>
    <recommendedName>
        <fullName evidence="12">Replication restart protein PriA</fullName>
    </recommendedName>
    <alternativeName>
        <fullName evidence="12">ATP-dependent DNA helicase PriA</fullName>
        <ecNumber evidence="12">5.6.2.4</ecNumber>
    </alternativeName>
    <alternativeName>
        <fullName evidence="12">DNA 3'-5' helicase PriA</fullName>
    </alternativeName>
</protein>
<dbReference type="GO" id="GO:0005524">
    <property type="term" value="F:ATP binding"/>
    <property type="evidence" value="ECO:0007669"/>
    <property type="project" value="UniProtKB-UniRule"/>
</dbReference>
<feature type="binding site" evidence="12">
    <location>
        <position position="389"/>
    </location>
    <ligand>
        <name>Zn(2+)</name>
        <dbReference type="ChEBI" id="CHEBI:29105"/>
        <label>1</label>
    </ligand>
</feature>
<feature type="binding site" evidence="12">
    <location>
        <position position="379"/>
    </location>
    <ligand>
        <name>Zn(2+)</name>
        <dbReference type="ChEBI" id="CHEBI:29105"/>
        <label>2</label>
    </ligand>
</feature>
<evidence type="ECO:0000256" key="7">
    <source>
        <dbReference type="ARBA" id="ARBA00022833"/>
    </source>
</evidence>
<dbReference type="InterPro" id="IPR001650">
    <property type="entry name" value="Helicase_C-like"/>
</dbReference>
<evidence type="ECO:0000256" key="10">
    <source>
        <dbReference type="ARBA" id="ARBA00023235"/>
    </source>
</evidence>
<dbReference type="Proteomes" id="UP000593719">
    <property type="component" value="Chromosome"/>
</dbReference>
<feature type="binding site" evidence="12">
    <location>
        <position position="376"/>
    </location>
    <ligand>
        <name>Zn(2+)</name>
        <dbReference type="ChEBI" id="CHEBI:29105"/>
        <label>2</label>
    </ligand>
</feature>
<dbReference type="GO" id="GO:0006310">
    <property type="term" value="P:DNA recombination"/>
    <property type="evidence" value="ECO:0007669"/>
    <property type="project" value="InterPro"/>
</dbReference>
<dbReference type="SMART" id="SM00487">
    <property type="entry name" value="DEXDc"/>
    <property type="match status" value="1"/>
</dbReference>
<dbReference type="Gene3D" id="3.40.50.300">
    <property type="entry name" value="P-loop containing nucleotide triphosphate hydrolases"/>
    <property type="match status" value="2"/>
</dbReference>
<evidence type="ECO:0000259" key="13">
    <source>
        <dbReference type="PROSITE" id="PS51192"/>
    </source>
</evidence>
<dbReference type="InterPro" id="IPR005259">
    <property type="entry name" value="PriA"/>
</dbReference>
<dbReference type="HAMAP" id="MF_00983">
    <property type="entry name" value="PriA"/>
    <property type="match status" value="1"/>
</dbReference>
<dbReference type="GO" id="GO:0008270">
    <property type="term" value="F:zinc ion binding"/>
    <property type="evidence" value="ECO:0007669"/>
    <property type="project" value="UniProtKB-UniRule"/>
</dbReference>
<comment type="catalytic activity">
    <reaction evidence="11 12">
        <text>ATP + H2O = ADP + phosphate + H(+)</text>
        <dbReference type="Rhea" id="RHEA:13065"/>
        <dbReference type="ChEBI" id="CHEBI:15377"/>
        <dbReference type="ChEBI" id="CHEBI:15378"/>
        <dbReference type="ChEBI" id="CHEBI:30616"/>
        <dbReference type="ChEBI" id="CHEBI:43474"/>
        <dbReference type="ChEBI" id="CHEBI:456216"/>
        <dbReference type="EC" id="5.6.2.4"/>
    </reaction>
</comment>
<dbReference type="GO" id="GO:1990077">
    <property type="term" value="C:primosome complex"/>
    <property type="evidence" value="ECO:0007669"/>
    <property type="project" value="UniProtKB-UniRule"/>
</dbReference>
<dbReference type="EMBL" id="CP041235">
    <property type="protein sequence ID" value="QOP42787.1"/>
    <property type="molecule type" value="Genomic_DNA"/>
</dbReference>
<feature type="binding site" evidence="12">
    <location>
        <position position="358"/>
    </location>
    <ligand>
        <name>Zn(2+)</name>
        <dbReference type="ChEBI" id="CHEBI:29105"/>
        <label>2</label>
    </ligand>
</feature>
<organism evidence="15 16">
    <name type="scientific">Sulfurimonas sediminis</name>
    <dbReference type="NCBI Taxonomy" id="2590020"/>
    <lineage>
        <taxon>Bacteria</taxon>
        <taxon>Pseudomonadati</taxon>
        <taxon>Campylobacterota</taxon>
        <taxon>Epsilonproteobacteria</taxon>
        <taxon>Campylobacterales</taxon>
        <taxon>Sulfurimonadaceae</taxon>
        <taxon>Sulfurimonas</taxon>
    </lineage>
</organism>
<dbReference type="InterPro" id="IPR014001">
    <property type="entry name" value="Helicase_ATP-bd"/>
</dbReference>
<feature type="binding site" evidence="12">
    <location>
        <position position="349"/>
    </location>
    <ligand>
        <name>Zn(2+)</name>
        <dbReference type="ChEBI" id="CHEBI:29105"/>
        <label>1</label>
    </ligand>
</feature>
<gene>
    <name evidence="12" type="primary">priA</name>
    <name evidence="15" type="ORF">FJR45_02005</name>
</gene>
<dbReference type="AlphaFoldDB" id="A0A7M1AZ57"/>
<keyword evidence="5 12" id="KW-0378">Hydrolase</keyword>
<dbReference type="GO" id="GO:0006269">
    <property type="term" value="P:DNA replication, synthesis of primer"/>
    <property type="evidence" value="ECO:0007669"/>
    <property type="project" value="UniProtKB-KW"/>
</dbReference>
<evidence type="ECO:0000256" key="4">
    <source>
        <dbReference type="ARBA" id="ARBA00022741"/>
    </source>
</evidence>
<evidence type="ECO:0000313" key="16">
    <source>
        <dbReference type="Proteomes" id="UP000593719"/>
    </source>
</evidence>
<evidence type="ECO:0000256" key="12">
    <source>
        <dbReference type="HAMAP-Rule" id="MF_00983"/>
    </source>
</evidence>
<feature type="binding site" evidence="12">
    <location>
        <position position="392"/>
    </location>
    <ligand>
        <name>Zn(2+)</name>
        <dbReference type="ChEBI" id="CHEBI:29105"/>
        <label>1</label>
    </ligand>
</feature>
<accession>A0A7M1AZ57</accession>
<comment type="cofactor">
    <cofactor evidence="12">
        <name>Zn(2+)</name>
        <dbReference type="ChEBI" id="CHEBI:29105"/>
    </cofactor>
    <text evidence="12">Binds 2 zinc ions per subunit.</text>
</comment>
<dbReference type="SUPFAM" id="SSF52540">
    <property type="entry name" value="P-loop containing nucleoside triphosphate hydrolases"/>
    <property type="match status" value="1"/>
</dbReference>
<sequence>MKYYKVAITGSPLGEFTYESLQKIETGTQVSVAVRNRVLNGVVIATCKQPDFKTHEILEVHAFRFSDKQLALARFIASYYICSLGDAFALMLPYEITAGTEAAALGTQTSVWAVRHKNTKSTSKIILSSKQENALTFLKQHKVSLLFGDTGSGKTEVYMKYFEQMAERGKTSIFLMPEISLTPQMSKRLKEHFGEDFVMWHSKLTPLAKKKALAKIYAGEAKIIAGARSALFLPVKNLGLIIVDEEHDESYKSSSRPRYNARDLAIYMGKLYDVPVVLGSATPSLTSYVKFPHFRLKGGHFSSEKSFLYEKSPESLSPVVLQNLQKILEKKEQAIVFLPTRANFKYLQCQDCGHTIKCAFCSVGMSVHQHSRALKCHYCNFTQAIPQVCPECHSPNLSSARLGTAEAVKILQEILPSARVEQFDRDVITTANKLKKALKRFNDKESDILVGTQMLSKGHDYHGVTLAVVLGMDNMLNMGDYRAREKALSSLIQVAGRSGRAKDAKVIVQTFNEDFFKTYIERYEDFLEEEKVFRQELYPPYKKLCRILFAHKNGLKAQDAMRQMHENLLTCKGIEIVGAKKCAIEKVANKYRFEILLRADKSTDIIKAVKSAKVDLAEIDMDPIEFG</sequence>
<comment type="function">
    <text evidence="12">Initiates the restart of stalled replication forks, which reloads the replicative helicase on sites other than the origin of replication. Recognizes and binds to abandoned replication forks and remodels them to uncover a helicase loading site. Promotes assembly of the primosome at these replication forks.</text>
</comment>
<dbReference type="InterPro" id="IPR042115">
    <property type="entry name" value="PriA_3primeBD_sf"/>
</dbReference>
<keyword evidence="3 12" id="KW-0479">Metal-binding</keyword>
<dbReference type="InterPro" id="IPR011545">
    <property type="entry name" value="DEAD/DEAH_box_helicase_dom"/>
</dbReference>
<evidence type="ECO:0000256" key="1">
    <source>
        <dbReference type="ARBA" id="ARBA00022515"/>
    </source>
</evidence>
<dbReference type="Pfam" id="PF00270">
    <property type="entry name" value="DEAD"/>
    <property type="match status" value="1"/>
</dbReference>
<keyword evidence="4 12" id="KW-0547">Nucleotide-binding</keyword>
<keyword evidence="9 12" id="KW-0238">DNA-binding</keyword>
<dbReference type="GO" id="GO:0006302">
    <property type="term" value="P:double-strand break repair"/>
    <property type="evidence" value="ECO:0007669"/>
    <property type="project" value="InterPro"/>
</dbReference>
<dbReference type="PROSITE" id="PS51192">
    <property type="entry name" value="HELICASE_ATP_BIND_1"/>
    <property type="match status" value="1"/>
</dbReference>
<evidence type="ECO:0000313" key="15">
    <source>
        <dbReference type="EMBL" id="QOP42787.1"/>
    </source>
</evidence>
<dbReference type="InterPro" id="IPR040498">
    <property type="entry name" value="PriA_CRR"/>
</dbReference>
<evidence type="ECO:0000256" key="8">
    <source>
        <dbReference type="ARBA" id="ARBA00022840"/>
    </source>
</evidence>
<proteinExistence type="inferred from homology"/>
<dbReference type="SMART" id="SM00490">
    <property type="entry name" value="HELICc"/>
    <property type="match status" value="1"/>
</dbReference>
<dbReference type="Pfam" id="PF18319">
    <property type="entry name" value="Zn_ribbon_PriA"/>
    <property type="match status" value="1"/>
</dbReference>
<evidence type="ECO:0000256" key="3">
    <source>
        <dbReference type="ARBA" id="ARBA00022723"/>
    </source>
</evidence>
<keyword evidence="10 12" id="KW-0413">Isomerase</keyword>
<dbReference type="Gene3D" id="3.40.1440.60">
    <property type="entry name" value="PriA, 3(prime) DNA-binding domain"/>
    <property type="match status" value="1"/>
</dbReference>
<name>A0A7M1AZ57_9BACT</name>
<evidence type="ECO:0000259" key="14">
    <source>
        <dbReference type="PROSITE" id="PS51194"/>
    </source>
</evidence>
<feature type="binding site" evidence="12">
    <location>
        <position position="361"/>
    </location>
    <ligand>
        <name>Zn(2+)</name>
        <dbReference type="ChEBI" id="CHEBI:29105"/>
        <label>2</label>
    </ligand>
</feature>